<evidence type="ECO:0000256" key="9">
    <source>
        <dbReference type="PIRSR" id="PIRSR000077-4"/>
    </source>
</evidence>
<dbReference type="GO" id="GO:0005829">
    <property type="term" value="C:cytosol"/>
    <property type="evidence" value="ECO:0007669"/>
    <property type="project" value="TreeGrafter"/>
</dbReference>
<feature type="site" description="Deprotonates C-terminal active site Cys" evidence="8">
    <location>
        <position position="25"/>
    </location>
</feature>
<dbReference type="InterPro" id="IPR036249">
    <property type="entry name" value="Thioredoxin-like_sf"/>
</dbReference>
<evidence type="ECO:0000313" key="11">
    <source>
        <dbReference type="EMBL" id="GIG32584.1"/>
    </source>
</evidence>
<reference evidence="12 13" key="1">
    <citation type="submission" date="2020-07" db="EMBL/GenBank/DDBJ databases">
        <title>Sequencing the genomes of 1000 actinobacteria strains.</title>
        <authorList>
            <person name="Klenk H.-P."/>
        </authorList>
    </citation>
    <scope>NUCLEOTIDE SEQUENCE [LARGE SCALE GENOMIC DNA]</scope>
    <source>
        <strain evidence="12 13">DSM 24482</strain>
    </source>
</reference>
<evidence type="ECO:0000313" key="12">
    <source>
        <dbReference type="EMBL" id="NYD86526.1"/>
    </source>
</evidence>
<comment type="similarity">
    <text evidence="1 7">Belongs to the thioredoxin family.</text>
</comment>
<dbReference type="RefSeq" id="WP_140458135.1">
    <property type="nucleotide sequence ID" value="NZ_BAABFI010000001.1"/>
</dbReference>
<reference evidence="11 14" key="2">
    <citation type="submission" date="2021-01" db="EMBL/GenBank/DDBJ databases">
        <title>Whole genome shotgun sequence of Cellulomonas oligotrophica NBRC 109435.</title>
        <authorList>
            <person name="Komaki H."/>
            <person name="Tamura T."/>
        </authorList>
    </citation>
    <scope>NUCLEOTIDE SEQUENCE [LARGE SCALE GENOMIC DNA]</scope>
    <source>
        <strain evidence="11 14">NBRC 109435</strain>
    </source>
</reference>
<dbReference type="PROSITE" id="PS51352">
    <property type="entry name" value="THIOREDOXIN_2"/>
    <property type="match status" value="1"/>
</dbReference>
<organism evidence="12 13">
    <name type="scientific">Cellulomonas oligotrophica</name>
    <dbReference type="NCBI Taxonomy" id="931536"/>
    <lineage>
        <taxon>Bacteria</taxon>
        <taxon>Bacillati</taxon>
        <taxon>Actinomycetota</taxon>
        <taxon>Actinomycetes</taxon>
        <taxon>Micrococcales</taxon>
        <taxon>Cellulomonadaceae</taxon>
        <taxon>Cellulomonas</taxon>
    </lineage>
</organism>
<feature type="site" description="Contributes to redox potential value" evidence="8">
    <location>
        <position position="32"/>
    </location>
</feature>
<dbReference type="FunFam" id="3.40.30.10:FF:000001">
    <property type="entry name" value="Thioredoxin"/>
    <property type="match status" value="1"/>
</dbReference>
<comment type="caution">
    <text evidence="12">The sequence shown here is derived from an EMBL/GenBank/DDBJ whole genome shotgun (WGS) entry which is preliminary data.</text>
</comment>
<keyword evidence="3" id="KW-0249">Electron transport</keyword>
<dbReference type="EMBL" id="JACCBK010000001">
    <property type="protein sequence ID" value="NYD86526.1"/>
    <property type="molecule type" value="Genomic_DNA"/>
</dbReference>
<dbReference type="InterPro" id="IPR013766">
    <property type="entry name" value="Thioredoxin_domain"/>
</dbReference>
<accession>A0A7Y9JY34</accession>
<dbReference type="CDD" id="cd02947">
    <property type="entry name" value="TRX_family"/>
    <property type="match status" value="1"/>
</dbReference>
<keyword evidence="5 9" id="KW-0676">Redox-active center</keyword>
<dbReference type="Pfam" id="PF00085">
    <property type="entry name" value="Thioredoxin"/>
    <property type="match status" value="1"/>
</dbReference>
<evidence type="ECO:0000256" key="1">
    <source>
        <dbReference type="ARBA" id="ARBA00008987"/>
    </source>
</evidence>
<dbReference type="PANTHER" id="PTHR45663">
    <property type="entry name" value="GEO12009P1"/>
    <property type="match status" value="1"/>
</dbReference>
<feature type="active site" description="Nucleophile" evidence="8">
    <location>
        <position position="34"/>
    </location>
</feature>
<dbReference type="PRINTS" id="PR00421">
    <property type="entry name" value="THIOREDOXIN"/>
</dbReference>
<dbReference type="AlphaFoldDB" id="A0A7Y9JY34"/>
<evidence type="ECO:0000256" key="4">
    <source>
        <dbReference type="ARBA" id="ARBA00023157"/>
    </source>
</evidence>
<feature type="active site" description="Nucleophile" evidence="8">
    <location>
        <position position="31"/>
    </location>
</feature>
<dbReference type="InterPro" id="IPR005746">
    <property type="entry name" value="Thioredoxin"/>
</dbReference>
<name>A0A7Y9JY34_9CELL</name>
<dbReference type="NCBIfam" id="TIGR01068">
    <property type="entry name" value="thioredoxin"/>
    <property type="match status" value="1"/>
</dbReference>
<evidence type="ECO:0000313" key="13">
    <source>
        <dbReference type="Proteomes" id="UP000577956"/>
    </source>
</evidence>
<dbReference type="EMBL" id="BONN01000004">
    <property type="protein sequence ID" value="GIG32584.1"/>
    <property type="molecule type" value="Genomic_DNA"/>
</dbReference>
<evidence type="ECO:0000256" key="2">
    <source>
        <dbReference type="ARBA" id="ARBA00022448"/>
    </source>
</evidence>
<evidence type="ECO:0000256" key="7">
    <source>
        <dbReference type="PIRNR" id="PIRNR000077"/>
    </source>
</evidence>
<dbReference type="GO" id="GO:0015035">
    <property type="term" value="F:protein-disulfide reductase activity"/>
    <property type="evidence" value="ECO:0007669"/>
    <property type="project" value="UniProtKB-UniRule"/>
</dbReference>
<protein>
    <recommendedName>
        <fullName evidence="6 7">Thioredoxin</fullName>
    </recommendedName>
</protein>
<evidence type="ECO:0000256" key="3">
    <source>
        <dbReference type="ARBA" id="ARBA00022982"/>
    </source>
</evidence>
<evidence type="ECO:0000256" key="8">
    <source>
        <dbReference type="PIRSR" id="PIRSR000077-1"/>
    </source>
</evidence>
<dbReference type="SUPFAM" id="SSF52833">
    <property type="entry name" value="Thioredoxin-like"/>
    <property type="match status" value="1"/>
</dbReference>
<dbReference type="Proteomes" id="UP000618382">
    <property type="component" value="Unassembled WGS sequence"/>
</dbReference>
<dbReference type="PANTHER" id="PTHR45663:SF11">
    <property type="entry name" value="GEO12009P1"/>
    <property type="match status" value="1"/>
</dbReference>
<dbReference type="PIRSF" id="PIRSF000077">
    <property type="entry name" value="Thioredoxin"/>
    <property type="match status" value="1"/>
</dbReference>
<keyword evidence="2" id="KW-0813">Transport</keyword>
<evidence type="ECO:0000259" key="10">
    <source>
        <dbReference type="PROSITE" id="PS51352"/>
    </source>
</evidence>
<gene>
    <name evidence="11" type="primary">trxA</name>
    <name evidence="12" type="ORF">BKA21_002075</name>
    <name evidence="11" type="ORF">Col01nite_17430</name>
</gene>
<sequence length="110" mass="11361">MPVTAVTDASFDAEVLQSPVPVVVDHWATWCGPCRQVAPVLDQLAEEYAGRVRIVKVDADANPEAVTAAGIVSIPTLGFYVDGALVRSVIGARPRPAIAAAGATAAQDHA</sequence>
<feature type="site" description="Contributes to redox potential value" evidence="8">
    <location>
        <position position="33"/>
    </location>
</feature>
<feature type="disulfide bond" description="Redox-active" evidence="9">
    <location>
        <begin position="31"/>
        <end position="34"/>
    </location>
</feature>
<evidence type="ECO:0000313" key="14">
    <source>
        <dbReference type="Proteomes" id="UP000618382"/>
    </source>
</evidence>
<dbReference type="GO" id="GO:0045454">
    <property type="term" value="P:cell redox homeostasis"/>
    <property type="evidence" value="ECO:0007669"/>
    <property type="project" value="TreeGrafter"/>
</dbReference>
<dbReference type="Proteomes" id="UP000577956">
    <property type="component" value="Unassembled WGS sequence"/>
</dbReference>
<evidence type="ECO:0000256" key="6">
    <source>
        <dbReference type="NCBIfam" id="TIGR01068"/>
    </source>
</evidence>
<keyword evidence="4 9" id="KW-1015">Disulfide bond</keyword>
<proteinExistence type="inferred from homology"/>
<dbReference type="Gene3D" id="3.40.30.10">
    <property type="entry name" value="Glutaredoxin"/>
    <property type="match status" value="1"/>
</dbReference>
<feature type="domain" description="Thioredoxin" evidence="10">
    <location>
        <begin position="1"/>
        <end position="108"/>
    </location>
</feature>
<keyword evidence="14" id="KW-1185">Reference proteome</keyword>
<evidence type="ECO:0000256" key="5">
    <source>
        <dbReference type="ARBA" id="ARBA00023284"/>
    </source>
</evidence>